<evidence type="ECO:0000313" key="1">
    <source>
        <dbReference type="EMBL" id="WOO43585.1"/>
    </source>
</evidence>
<dbReference type="InterPro" id="IPR025975">
    <property type="entry name" value="Polysacc_lyase"/>
</dbReference>
<name>A0AAQ3LGR0_9BACT</name>
<accession>A0AAQ3LGR0</accession>
<organism evidence="1 2">
    <name type="scientific">Rubellicoccus peritrichatus</name>
    <dbReference type="NCBI Taxonomy" id="3080537"/>
    <lineage>
        <taxon>Bacteria</taxon>
        <taxon>Pseudomonadati</taxon>
        <taxon>Verrucomicrobiota</taxon>
        <taxon>Opitutia</taxon>
        <taxon>Puniceicoccales</taxon>
        <taxon>Cerasicoccaceae</taxon>
        <taxon>Rubellicoccus</taxon>
    </lineage>
</organism>
<sequence length="1078" mass="116794">MLDFGAAGSAVSSGHHLVTSGVTGSVEVIGNNLTFGENVQSGDLLKRDWMSGDGNGRIVIRVPHGVWTVNMTLGNDDNSNNGVDVTTPDYMVRSNLYVVAGANVQVLFTDLQEDEIIINLETEDSWSIRSIELSNGQIAIDPGASSYSYDFGRIKNPVESGFVGISGNSWGDVFWSTPVITVQDYITPLRGVSVDVAYNGLYTGGIANIGMLSHKLPNGVWNLDMTACAAHFAVVDMAVYAEGNLIRSGINTAAESTYRFNEDVTVTDGVLNLEFQGTAWGVAFMRLTKVADVIGPDSLDSGATVDDWRSNLVINETDSITNFGLRPMLVNFDRFRFNAGKVEVPLTPFVVKVNADNDFTVVAVGETRTDYSLGYNAYPFGVDLHGGGHSVLLASGDTLAFGFLDANAGGADSTDSVVSFDLGGKEIYYSGGLASDDSGSVVVGQAPILGLNTITNLQRDYKFAIDYSTASLGSQSIGLAVTNRAELGSWKSSLVIDKTNRYINNTEHTSYVHPKSFSFYAAQITSPVTPIVIKIEGWGIENYKVVAIGDTIESYQLGENTVQFSSSPMPPVVVEPDGVLAFGFINAHPDGSGATPCPIPFDTVSETENAVIHSGGPWALHSAKLALWAAFVPGDTTYANQGRAYSFKTYFDVTSAQLFADAEDANISVDEVLVGSPGQLAQPVPNYDTLVSKGIRPRNIVRENAHANDGPPPYSTASCRVTSDHPRQGNHALLFEILAMPGEGKQRCEFKLGSFDWDIDDPTSGYYHAFSFRFDSQFFGNPGSRFFTLNQITQSAALTGPGYDGFHQVNKLQLRTSTDPSRVKLISQTLYGNSVDYPFSYQGQENTYEVAEIEKDVWYDIIIGSRYDLNGDGGGFLNIWLKKASETEYTAFNGAPNGRVGFVGGSQVGGKSLGVYKGFDNQRYRIYYDEIRQGPLFSDVDIRQYPNLSEQVILTSEGVIAIAPPSDLSMDSDNDSLPDFLEYALGYDVCVPNLSPSYVLINADDSRHLVFREASLMPGFDYDLEYSTNLIDWDSVGGAPAVMLNPDGSEEVVLRMNSDVTSAEKVFMRLSVSHGFEL</sequence>
<dbReference type="Gene3D" id="2.60.120.200">
    <property type="match status" value="1"/>
</dbReference>
<dbReference type="InterPro" id="IPR008979">
    <property type="entry name" value="Galactose-bd-like_sf"/>
</dbReference>
<keyword evidence="2" id="KW-1185">Reference proteome</keyword>
<dbReference type="AlphaFoldDB" id="A0AAQ3LGR0"/>
<reference evidence="1 2" key="1">
    <citation type="submission" date="2023-10" db="EMBL/GenBank/DDBJ databases">
        <title>Rubellicoccus peritrichatus gen. nov., sp. nov., isolated from an algae of coral reef tank.</title>
        <authorList>
            <person name="Luo J."/>
        </authorList>
    </citation>
    <scope>NUCLEOTIDE SEQUENCE [LARGE SCALE GENOMIC DNA]</scope>
    <source>
        <strain evidence="1 2">CR14</strain>
    </source>
</reference>
<evidence type="ECO:0000313" key="2">
    <source>
        <dbReference type="Proteomes" id="UP001304300"/>
    </source>
</evidence>
<dbReference type="Proteomes" id="UP001304300">
    <property type="component" value="Chromosome"/>
</dbReference>
<dbReference type="SUPFAM" id="SSF49785">
    <property type="entry name" value="Galactose-binding domain-like"/>
    <property type="match status" value="1"/>
</dbReference>
<proteinExistence type="predicted"/>
<dbReference type="Pfam" id="PF14099">
    <property type="entry name" value="Polysacc_lyase"/>
    <property type="match status" value="1"/>
</dbReference>
<dbReference type="RefSeq" id="WP_317836147.1">
    <property type="nucleotide sequence ID" value="NZ_CP136920.1"/>
</dbReference>
<protein>
    <submittedName>
        <fullName evidence="1">Uncharacterized protein</fullName>
    </submittedName>
</protein>
<dbReference type="EMBL" id="CP136920">
    <property type="protein sequence ID" value="WOO43585.1"/>
    <property type="molecule type" value="Genomic_DNA"/>
</dbReference>
<dbReference type="KEGG" id="puo:RZN69_10845"/>
<gene>
    <name evidence="1" type="ORF">RZN69_10845</name>
</gene>
<dbReference type="Gene3D" id="2.60.120.430">
    <property type="entry name" value="Galactose-binding lectin"/>
    <property type="match status" value="1"/>
</dbReference>